<dbReference type="PANTHER" id="PTHR46328">
    <property type="entry name" value="FAR-RED IMPAIRED RESPONSIVE (FAR1) FAMILY PROTEIN-RELATED"/>
    <property type="match status" value="1"/>
</dbReference>
<evidence type="ECO:0000313" key="3">
    <source>
        <dbReference type="EMBL" id="CAD1846845.1"/>
    </source>
</evidence>
<dbReference type="EMBL" id="CAJEUB010000024">
    <property type="protein sequence ID" value="CAD1846845.1"/>
    <property type="molecule type" value="Genomic_DNA"/>
</dbReference>
<feature type="region of interest" description="Disordered" evidence="1">
    <location>
        <begin position="465"/>
        <end position="524"/>
    </location>
</feature>
<organism evidence="3">
    <name type="scientific">Ananas comosus var. bracteatus</name>
    <name type="common">red pineapple</name>
    <dbReference type="NCBI Taxonomy" id="296719"/>
    <lineage>
        <taxon>Eukaryota</taxon>
        <taxon>Viridiplantae</taxon>
        <taxon>Streptophyta</taxon>
        <taxon>Embryophyta</taxon>
        <taxon>Tracheophyta</taxon>
        <taxon>Spermatophyta</taxon>
        <taxon>Magnoliopsida</taxon>
        <taxon>Liliopsida</taxon>
        <taxon>Poales</taxon>
        <taxon>Bromeliaceae</taxon>
        <taxon>Bromelioideae</taxon>
        <taxon>Ananas</taxon>
    </lineage>
</organism>
<feature type="region of interest" description="Disordered" evidence="1">
    <location>
        <begin position="1"/>
        <end position="26"/>
    </location>
</feature>
<feature type="region of interest" description="Disordered" evidence="1">
    <location>
        <begin position="677"/>
        <end position="739"/>
    </location>
</feature>
<dbReference type="InterPro" id="IPR004330">
    <property type="entry name" value="FAR1_DNA_bnd_dom"/>
</dbReference>
<dbReference type="Pfam" id="PF03101">
    <property type="entry name" value="FAR1"/>
    <property type="match status" value="2"/>
</dbReference>
<feature type="compositionally biased region" description="Basic and acidic residues" evidence="1">
    <location>
        <begin position="486"/>
        <end position="509"/>
    </location>
</feature>
<feature type="domain" description="FAR1" evidence="2">
    <location>
        <begin position="211"/>
        <end position="304"/>
    </location>
</feature>
<protein>
    <recommendedName>
        <fullName evidence="2">FAR1 domain-containing protein</fullName>
    </recommendedName>
</protein>
<dbReference type="AlphaFoldDB" id="A0A6V7QVT0"/>
<proteinExistence type="predicted"/>
<name>A0A6V7QVT0_ANACO</name>
<feature type="compositionally biased region" description="Polar residues" evidence="1">
    <location>
        <begin position="512"/>
        <end position="521"/>
    </location>
</feature>
<reference evidence="3" key="1">
    <citation type="submission" date="2020-07" db="EMBL/GenBank/DDBJ databases">
        <authorList>
            <person name="Lin J."/>
        </authorList>
    </citation>
    <scope>NUCLEOTIDE SEQUENCE</scope>
</reference>
<sequence length="739" mass="81469">MSEMEGELISTTSEAKADIESEDAKTEVSMVSMDIEPSSAHDLDRGKLVASQSDIDMEPCEGMEFESEEAARAFYSAYARHVGFRIRISRYTRSRRDNSIISRRLVCSKEGFREVRAHEGFLKEQRHRHRAITRVSCKAMIMVKKFEPGKWVVTKFVKEHNHGPVPPRKAEITSVRPDHHLIGKPYLIGGDTLQEPFEGMEFDSEDAAKLFYINYARSTGFRARISKYCRSRRDNSIISRQIVCSKEGFREMRVKKEISADEGKAKRPRMITRIGCKAMIIVKKVNSGKWAVTKFEKEHNHDLLTTKKVPYGQLDIGSGKELFNSLDDNLGPNGVKIEGECYYGTQGGASRESLTVLYNQLCHEAIKYAQEGSVTEEIYNVAMSALKEAVEKVSAAKRGILRKHTFIVSHRSNFTNTTQGKSLNEVQCSNEVQLANTEQQLKLLQQQPVSLVLIPSNFLGNSGSSNCSTKGSVMLSVPSNGGQGGDRPEDLDLPTENKREVQSTDKDMHVNGSGSSQNSQEVGDGQISIIQCSDRSISGPSKANMVAVPALPVTLKPSQEGSLKDDALLPILENGENVIFLKNLYESSSFIKAATPGRSYTLVATPVEALPLSSCPAEQPVSQSQNLAPSGHSDQYRGPNPLVHATAIACGARVVPPKAAASLIRAIEAKIKAKGVTVTKSSPNPLEENQREHEQSITKSEPLPEEMELHSVGRNTTENENSAEDLSVFEKHSRGFIGV</sequence>
<accession>A0A6V7QVT0</accession>
<dbReference type="PANTHER" id="PTHR46328:SF42">
    <property type="entry name" value="PROTEIN FAR1-RELATED SEQUENCE 5-LIKE ISOFORM X1"/>
    <property type="match status" value="1"/>
</dbReference>
<evidence type="ECO:0000259" key="2">
    <source>
        <dbReference type="Pfam" id="PF03101"/>
    </source>
</evidence>
<feature type="domain" description="FAR1" evidence="2">
    <location>
        <begin position="74"/>
        <end position="162"/>
    </location>
</feature>
<evidence type="ECO:0000256" key="1">
    <source>
        <dbReference type="SAM" id="MobiDB-lite"/>
    </source>
</evidence>
<feature type="compositionally biased region" description="Basic and acidic residues" evidence="1">
    <location>
        <begin position="15"/>
        <end position="26"/>
    </location>
</feature>
<gene>
    <name evidence="3" type="ORF">CB5_LOCUS30056</name>
</gene>